<feature type="transmembrane region" description="Helical" evidence="5">
    <location>
        <begin position="21"/>
        <end position="39"/>
    </location>
</feature>
<dbReference type="Gene3D" id="3.30.565.10">
    <property type="entry name" value="Histidine kinase-like ATPase, C-terminal domain"/>
    <property type="match status" value="1"/>
</dbReference>
<name>A0ABY4N1K6_9MICO</name>
<dbReference type="EMBL" id="CP097218">
    <property type="protein sequence ID" value="UQN28422.1"/>
    <property type="molecule type" value="Genomic_DNA"/>
</dbReference>
<keyword evidence="2 7" id="KW-0418">Kinase</keyword>
<feature type="transmembrane region" description="Helical" evidence="5">
    <location>
        <begin position="178"/>
        <end position="202"/>
    </location>
</feature>
<keyword evidence="5" id="KW-0472">Membrane</keyword>
<dbReference type="Proteomes" id="UP001055868">
    <property type="component" value="Chromosome"/>
</dbReference>
<organism evidence="7 8">
    <name type="scientific">Brachybacterium kimchii</name>
    <dbReference type="NCBI Taxonomy" id="2942909"/>
    <lineage>
        <taxon>Bacteria</taxon>
        <taxon>Bacillati</taxon>
        <taxon>Actinomycetota</taxon>
        <taxon>Actinomycetes</taxon>
        <taxon>Micrococcales</taxon>
        <taxon>Dermabacteraceae</taxon>
        <taxon>Brachybacterium</taxon>
    </lineage>
</organism>
<protein>
    <submittedName>
        <fullName evidence="7">Histidine kinase</fullName>
    </submittedName>
</protein>
<keyword evidence="8" id="KW-1185">Reference proteome</keyword>
<dbReference type="GO" id="GO:0016301">
    <property type="term" value="F:kinase activity"/>
    <property type="evidence" value="ECO:0007669"/>
    <property type="project" value="UniProtKB-KW"/>
</dbReference>
<reference evidence="7" key="1">
    <citation type="submission" date="2022-05" db="EMBL/GenBank/DDBJ databases">
        <title>Genomic analysis of Brachybacterium sp. CBA3104.</title>
        <authorList>
            <person name="Roh S.W."/>
            <person name="Kim Y.B."/>
            <person name="Kim Y."/>
        </authorList>
    </citation>
    <scope>NUCLEOTIDE SEQUENCE</scope>
    <source>
        <strain evidence="7">CBA3104</strain>
    </source>
</reference>
<evidence type="ECO:0000313" key="7">
    <source>
        <dbReference type="EMBL" id="UQN28422.1"/>
    </source>
</evidence>
<evidence type="ECO:0000256" key="5">
    <source>
        <dbReference type="SAM" id="Phobius"/>
    </source>
</evidence>
<dbReference type="RefSeq" id="WP_249477490.1">
    <property type="nucleotide sequence ID" value="NZ_CP097218.1"/>
</dbReference>
<keyword evidence="3" id="KW-0902">Two-component regulatory system</keyword>
<feature type="region of interest" description="Disordered" evidence="4">
    <location>
        <begin position="402"/>
        <end position="434"/>
    </location>
</feature>
<keyword evidence="5" id="KW-1133">Transmembrane helix</keyword>
<feature type="transmembrane region" description="Helical" evidence="5">
    <location>
        <begin position="152"/>
        <end position="172"/>
    </location>
</feature>
<evidence type="ECO:0000256" key="1">
    <source>
        <dbReference type="ARBA" id="ARBA00022679"/>
    </source>
</evidence>
<dbReference type="Gene3D" id="1.20.5.1930">
    <property type="match status" value="1"/>
</dbReference>
<dbReference type="PANTHER" id="PTHR24421">
    <property type="entry name" value="NITRATE/NITRITE SENSOR PROTEIN NARX-RELATED"/>
    <property type="match status" value="1"/>
</dbReference>
<dbReference type="InterPro" id="IPR036890">
    <property type="entry name" value="HATPase_C_sf"/>
</dbReference>
<dbReference type="PANTHER" id="PTHR24421:SF63">
    <property type="entry name" value="SENSOR HISTIDINE KINASE DESK"/>
    <property type="match status" value="1"/>
</dbReference>
<gene>
    <name evidence="7" type="ORF">M4486_12305</name>
</gene>
<evidence type="ECO:0000259" key="6">
    <source>
        <dbReference type="Pfam" id="PF07730"/>
    </source>
</evidence>
<evidence type="ECO:0000256" key="4">
    <source>
        <dbReference type="SAM" id="MobiDB-lite"/>
    </source>
</evidence>
<evidence type="ECO:0000256" key="3">
    <source>
        <dbReference type="ARBA" id="ARBA00023012"/>
    </source>
</evidence>
<keyword evidence="5" id="KW-0812">Transmembrane</keyword>
<evidence type="ECO:0000256" key="2">
    <source>
        <dbReference type="ARBA" id="ARBA00022777"/>
    </source>
</evidence>
<sequence>MSTLEAPDVGRPWEIFRVYTLWSLAVLMLLLPLLLLSAPGAADAPLLAPEGALRDGPDAAFLVLQSLTSAVSVLVLCRAWARGEAGPRGRWDLPEVGALRVHGAGARALALSPLVPAALAAARTAWADDASAHAPVLLACLGAALTGQALRLPWTTGILAAGATAGVGVLLGTSRNEASILAGLVIAFVAVARSSLWLAAIVRDLERARVAQAQLAVAEERLRFARDLHDVTGRDLSAIVVTAELTGKLVEREDPRALERSREVAQIARSSLAEVRALVRGYREADLAAELQGTVSLLRSAGIEAAVGGSPEDIPGSRAATAAWVLREAGTNVLRHSSADSVRIDLAPGGITVVNDGVSVTGTPVVMGSGLRGVRERLAPEGTLTARLDGERFVLSAVFEDPGEATNTVAESTAAESPVAESPVAESPVPEEAP</sequence>
<dbReference type="InterPro" id="IPR011712">
    <property type="entry name" value="Sig_transdc_His_kin_sub3_dim/P"/>
</dbReference>
<feature type="compositionally biased region" description="Low complexity" evidence="4">
    <location>
        <begin position="414"/>
        <end position="434"/>
    </location>
</feature>
<evidence type="ECO:0000313" key="8">
    <source>
        <dbReference type="Proteomes" id="UP001055868"/>
    </source>
</evidence>
<keyword evidence="1" id="KW-0808">Transferase</keyword>
<proteinExistence type="predicted"/>
<accession>A0ABY4N1K6</accession>
<dbReference type="InterPro" id="IPR050482">
    <property type="entry name" value="Sensor_HK_TwoCompSys"/>
</dbReference>
<dbReference type="Pfam" id="PF07730">
    <property type="entry name" value="HisKA_3"/>
    <property type="match status" value="1"/>
</dbReference>
<feature type="domain" description="Signal transduction histidine kinase subgroup 3 dimerisation and phosphoacceptor" evidence="6">
    <location>
        <begin position="220"/>
        <end position="287"/>
    </location>
</feature>